<evidence type="ECO:0000313" key="2">
    <source>
        <dbReference type="EMBL" id="CAD7206112.1"/>
    </source>
</evidence>
<feature type="domain" description="CN hydrolase" evidence="1">
    <location>
        <begin position="2"/>
        <end position="54"/>
    </location>
</feature>
<dbReference type="EMBL" id="OA579004">
    <property type="protein sequence ID" value="CAD7206112.1"/>
    <property type="molecule type" value="Genomic_DNA"/>
</dbReference>
<sequence>MAAIQLKVSSNKMDNLMNAIKKIEEAAKAGANIAILPESWNTPYGTGRGSVTLTNYSRALSSKLHQPSSVPSTSHRVVWLEGVPLDGMALTLWRGQGEKDCAVKPKLRERTDVKM</sequence>
<proteinExistence type="predicted"/>
<accession>A0A7R8W0K6</accession>
<dbReference type="InterPro" id="IPR036526">
    <property type="entry name" value="C-N_Hydrolase_sf"/>
</dbReference>
<dbReference type="Gene3D" id="3.60.110.10">
    <property type="entry name" value="Carbon-nitrogen hydrolase"/>
    <property type="match status" value="1"/>
</dbReference>
<dbReference type="InterPro" id="IPR003010">
    <property type="entry name" value="C-N_Hydrolase"/>
</dbReference>
<gene>
    <name evidence="2" type="ORF">TDIB3V08_LOCUS12261</name>
</gene>
<reference evidence="2" key="1">
    <citation type="submission" date="2020-11" db="EMBL/GenBank/DDBJ databases">
        <authorList>
            <person name="Tran Van P."/>
        </authorList>
    </citation>
    <scope>NUCLEOTIDE SEQUENCE</scope>
</reference>
<organism evidence="2">
    <name type="scientific">Timema douglasi</name>
    <name type="common">Walking stick</name>
    <dbReference type="NCBI Taxonomy" id="61478"/>
    <lineage>
        <taxon>Eukaryota</taxon>
        <taxon>Metazoa</taxon>
        <taxon>Ecdysozoa</taxon>
        <taxon>Arthropoda</taxon>
        <taxon>Hexapoda</taxon>
        <taxon>Insecta</taxon>
        <taxon>Pterygota</taxon>
        <taxon>Neoptera</taxon>
        <taxon>Polyneoptera</taxon>
        <taxon>Phasmatodea</taxon>
        <taxon>Timematodea</taxon>
        <taxon>Timematoidea</taxon>
        <taxon>Timematidae</taxon>
        <taxon>Timema</taxon>
    </lineage>
</organism>
<name>A0A7R8W0K6_TIMDO</name>
<dbReference type="AlphaFoldDB" id="A0A7R8W0K6"/>
<dbReference type="Pfam" id="PF00795">
    <property type="entry name" value="CN_hydrolase"/>
    <property type="match status" value="1"/>
</dbReference>
<protein>
    <recommendedName>
        <fullName evidence="1">CN hydrolase domain-containing protein</fullName>
    </recommendedName>
</protein>
<evidence type="ECO:0000259" key="1">
    <source>
        <dbReference type="Pfam" id="PF00795"/>
    </source>
</evidence>
<dbReference type="SUPFAM" id="SSF56317">
    <property type="entry name" value="Carbon-nitrogen hydrolase"/>
    <property type="match status" value="1"/>
</dbReference>